<dbReference type="EMBL" id="UGVC01000001">
    <property type="protein sequence ID" value="SUD91509.1"/>
    <property type="molecule type" value="Genomic_DNA"/>
</dbReference>
<gene>
    <name evidence="2" type="ORF">NCTC10526_01872</name>
</gene>
<feature type="chain" id="PRO_5016664443" evidence="1">
    <location>
        <begin position="29"/>
        <end position="265"/>
    </location>
</feature>
<name>A0A379LLL9_9GAMM</name>
<evidence type="ECO:0000313" key="2">
    <source>
        <dbReference type="EMBL" id="SUD91509.1"/>
    </source>
</evidence>
<accession>A0A379LLL9</accession>
<dbReference type="Proteomes" id="UP000254123">
    <property type="component" value="Unassembled WGS sequence"/>
</dbReference>
<evidence type="ECO:0000256" key="1">
    <source>
        <dbReference type="SAM" id="SignalP"/>
    </source>
</evidence>
<proteinExistence type="predicted"/>
<keyword evidence="3" id="KW-1185">Reference proteome</keyword>
<feature type="signal peptide" evidence="1">
    <location>
        <begin position="1"/>
        <end position="28"/>
    </location>
</feature>
<dbReference type="RefSeq" id="WP_028857898.1">
    <property type="nucleotide sequence ID" value="NZ_CAJHAQ010000001.1"/>
</dbReference>
<keyword evidence="1" id="KW-0732">Signal</keyword>
<dbReference type="STRING" id="1123034.GCA_000685805_00215"/>
<organism evidence="2 3">
    <name type="scientific">Psychrobacter phenylpyruvicus</name>
    <dbReference type="NCBI Taxonomy" id="29432"/>
    <lineage>
        <taxon>Bacteria</taxon>
        <taxon>Pseudomonadati</taxon>
        <taxon>Pseudomonadota</taxon>
        <taxon>Gammaproteobacteria</taxon>
        <taxon>Moraxellales</taxon>
        <taxon>Moraxellaceae</taxon>
        <taxon>Psychrobacter</taxon>
    </lineage>
</organism>
<evidence type="ECO:0000313" key="3">
    <source>
        <dbReference type="Proteomes" id="UP000254123"/>
    </source>
</evidence>
<sequence>MNIAYAQKMSLRLAILATTSFIGQAALAACPDISSDPLDNVGRVNIPGSYPETVFFCKQNFASANLTFSPNPNTILPGGSQVISMGSKTQTSPIQQNIQIQGFIPNNLNINLNSGNLSALFPSSGGYKNSPSLFNFYTKIAYASSCLSAPRGGNQYDLLKNYLRDNPNIFTLIGQSSVPQRLDNSPQDIVIFKNAQLINKNNPNQKIIADITLYHASQNVSDAFFETGFLQPKYCWLGIGARVDLKNMNLSNTGNYDLTLAVNTQ</sequence>
<protein>
    <submittedName>
        <fullName evidence="2">Uncharacterized protein</fullName>
    </submittedName>
</protein>
<reference evidence="2 3" key="1">
    <citation type="submission" date="2018-06" db="EMBL/GenBank/DDBJ databases">
        <authorList>
            <consortium name="Pathogen Informatics"/>
            <person name="Doyle S."/>
        </authorList>
    </citation>
    <scope>NUCLEOTIDE SEQUENCE [LARGE SCALE GENOMIC DNA]</scope>
    <source>
        <strain evidence="2 3">NCTC10526</strain>
    </source>
</reference>
<dbReference type="AlphaFoldDB" id="A0A379LLL9"/>